<name>A0ABW3M7Z0_9PSEU</name>
<dbReference type="PROSITE" id="PS50022">
    <property type="entry name" value="FA58C_3"/>
    <property type="match status" value="1"/>
</dbReference>
<dbReference type="InterPro" id="IPR000421">
    <property type="entry name" value="FA58C"/>
</dbReference>
<organism evidence="2 3">
    <name type="scientific">Kibdelosporangium lantanae</name>
    <dbReference type="NCBI Taxonomy" id="1497396"/>
    <lineage>
        <taxon>Bacteria</taxon>
        <taxon>Bacillati</taxon>
        <taxon>Actinomycetota</taxon>
        <taxon>Actinomycetes</taxon>
        <taxon>Pseudonocardiales</taxon>
        <taxon>Pseudonocardiaceae</taxon>
        <taxon>Kibdelosporangium</taxon>
    </lineage>
</organism>
<dbReference type="InterPro" id="IPR008979">
    <property type="entry name" value="Galactose-bd-like_sf"/>
</dbReference>
<evidence type="ECO:0000313" key="3">
    <source>
        <dbReference type="Proteomes" id="UP001597045"/>
    </source>
</evidence>
<reference evidence="3" key="1">
    <citation type="journal article" date="2019" name="Int. J. Syst. Evol. Microbiol.">
        <title>The Global Catalogue of Microorganisms (GCM) 10K type strain sequencing project: providing services to taxonomists for standard genome sequencing and annotation.</title>
        <authorList>
            <consortium name="The Broad Institute Genomics Platform"/>
            <consortium name="The Broad Institute Genome Sequencing Center for Infectious Disease"/>
            <person name="Wu L."/>
            <person name="Ma J."/>
        </authorList>
    </citation>
    <scope>NUCLEOTIDE SEQUENCE [LARGE SCALE GENOMIC DNA]</scope>
    <source>
        <strain evidence="3">JCM 31486</strain>
    </source>
</reference>
<dbReference type="Proteomes" id="UP001597045">
    <property type="component" value="Unassembled WGS sequence"/>
</dbReference>
<sequence>TGHWLRVDLGAQTALTGARVAWEFPNRTYRYRIQGSTDGTTWSTLMDRTGNTDTSQVHTLRFTSTARYVRLTVTGLDSGTWASVRQFEVFDRPFS</sequence>
<protein>
    <submittedName>
        <fullName evidence="2">Discoidin domain-containing protein</fullName>
    </submittedName>
</protein>
<evidence type="ECO:0000313" key="2">
    <source>
        <dbReference type="EMBL" id="MFD1046716.1"/>
    </source>
</evidence>
<proteinExistence type="predicted"/>
<dbReference type="Pfam" id="PF00754">
    <property type="entry name" value="F5_F8_type_C"/>
    <property type="match status" value="1"/>
</dbReference>
<feature type="domain" description="F5/8 type C" evidence="1">
    <location>
        <begin position="1"/>
        <end position="92"/>
    </location>
</feature>
<gene>
    <name evidence="2" type="ORF">ACFQ1S_14710</name>
</gene>
<dbReference type="SUPFAM" id="SSF49785">
    <property type="entry name" value="Galactose-binding domain-like"/>
    <property type="match status" value="1"/>
</dbReference>
<dbReference type="Gene3D" id="2.60.120.260">
    <property type="entry name" value="Galactose-binding domain-like"/>
    <property type="match status" value="1"/>
</dbReference>
<dbReference type="EMBL" id="JBHTIS010000762">
    <property type="protein sequence ID" value="MFD1046716.1"/>
    <property type="molecule type" value="Genomic_DNA"/>
</dbReference>
<evidence type="ECO:0000259" key="1">
    <source>
        <dbReference type="PROSITE" id="PS50022"/>
    </source>
</evidence>
<keyword evidence="3" id="KW-1185">Reference proteome</keyword>
<feature type="non-terminal residue" evidence="2">
    <location>
        <position position="1"/>
    </location>
</feature>
<accession>A0ABW3M7Z0</accession>
<comment type="caution">
    <text evidence="2">The sequence shown here is derived from an EMBL/GenBank/DDBJ whole genome shotgun (WGS) entry which is preliminary data.</text>
</comment>